<reference evidence="1 2" key="1">
    <citation type="submission" date="2013-12" db="EMBL/GenBank/DDBJ databases">
        <title>Draft genome of the parsitic nematode Ancylostoma duodenale.</title>
        <authorList>
            <person name="Mitreva M."/>
        </authorList>
    </citation>
    <scope>NUCLEOTIDE SEQUENCE [LARGE SCALE GENOMIC DNA]</scope>
    <source>
        <strain evidence="1 2">Zhejiang</strain>
    </source>
</reference>
<accession>A0A0C2GIZ8</accession>
<evidence type="ECO:0000313" key="1">
    <source>
        <dbReference type="EMBL" id="KIH58834.1"/>
    </source>
</evidence>
<dbReference type="AlphaFoldDB" id="A0A0C2GIZ8"/>
<organism evidence="1 2">
    <name type="scientific">Ancylostoma duodenale</name>
    <dbReference type="NCBI Taxonomy" id="51022"/>
    <lineage>
        <taxon>Eukaryota</taxon>
        <taxon>Metazoa</taxon>
        <taxon>Ecdysozoa</taxon>
        <taxon>Nematoda</taxon>
        <taxon>Chromadorea</taxon>
        <taxon>Rhabditida</taxon>
        <taxon>Rhabditina</taxon>
        <taxon>Rhabditomorpha</taxon>
        <taxon>Strongyloidea</taxon>
        <taxon>Ancylostomatidae</taxon>
        <taxon>Ancylostomatinae</taxon>
        <taxon>Ancylostoma</taxon>
    </lineage>
</organism>
<gene>
    <name evidence="1" type="ORF">ANCDUO_10951</name>
</gene>
<name>A0A0C2GIZ8_9BILA</name>
<protein>
    <submittedName>
        <fullName evidence="1">Uncharacterized protein</fullName>
    </submittedName>
</protein>
<proteinExistence type="predicted"/>
<dbReference type="OrthoDB" id="5914859at2759"/>
<dbReference type="EMBL" id="KN732656">
    <property type="protein sequence ID" value="KIH58834.1"/>
    <property type="molecule type" value="Genomic_DNA"/>
</dbReference>
<evidence type="ECO:0000313" key="2">
    <source>
        <dbReference type="Proteomes" id="UP000054047"/>
    </source>
</evidence>
<dbReference type="Proteomes" id="UP000054047">
    <property type="component" value="Unassembled WGS sequence"/>
</dbReference>
<sequence>MPVPSPPSAYAPPPPPTPGVVDCVGKSDGYYSNGCSPVFVFCSEGVATSMKTALPTSHQHQLCLLHRLLFPLHRFHRLFTPHQALQASTAPESLTDTTRMVVLPHSCTAVRVLPRRWYRHLFTVKKAQELSLAIPAMSTHPGVQ</sequence>
<keyword evidence="2" id="KW-1185">Reference proteome</keyword>